<keyword evidence="3" id="KW-1185">Reference proteome</keyword>
<feature type="region of interest" description="Disordered" evidence="1">
    <location>
        <begin position="1"/>
        <end position="60"/>
    </location>
</feature>
<feature type="compositionally biased region" description="Basic and acidic residues" evidence="1">
    <location>
        <begin position="20"/>
        <end position="60"/>
    </location>
</feature>
<accession>A0AAD6BY69</accession>
<sequence>MTVERKGGEQAGDAGDELVGVERKEEEMICGEKQEKVRDEKVTDEKKDDEQVGDEKVGVKRKEEKRVGEVEEIRLRGREVQRLKLLSPRPGDLPFWDICACLRTLLANTVLHVSMIHP</sequence>
<organism evidence="2 3">
    <name type="scientific">Penicillium daleae</name>
    <dbReference type="NCBI Taxonomy" id="63821"/>
    <lineage>
        <taxon>Eukaryota</taxon>
        <taxon>Fungi</taxon>
        <taxon>Dikarya</taxon>
        <taxon>Ascomycota</taxon>
        <taxon>Pezizomycotina</taxon>
        <taxon>Eurotiomycetes</taxon>
        <taxon>Eurotiomycetidae</taxon>
        <taxon>Eurotiales</taxon>
        <taxon>Aspergillaceae</taxon>
        <taxon>Penicillium</taxon>
    </lineage>
</organism>
<evidence type="ECO:0000313" key="3">
    <source>
        <dbReference type="Proteomes" id="UP001213681"/>
    </source>
</evidence>
<evidence type="ECO:0000313" key="2">
    <source>
        <dbReference type="EMBL" id="KAJ5433527.1"/>
    </source>
</evidence>
<protein>
    <submittedName>
        <fullName evidence="2">Uncharacterized protein</fullName>
    </submittedName>
</protein>
<comment type="caution">
    <text evidence="2">The sequence shown here is derived from an EMBL/GenBank/DDBJ whole genome shotgun (WGS) entry which is preliminary data.</text>
</comment>
<evidence type="ECO:0000256" key="1">
    <source>
        <dbReference type="SAM" id="MobiDB-lite"/>
    </source>
</evidence>
<dbReference type="AlphaFoldDB" id="A0AAD6BY69"/>
<reference evidence="2" key="1">
    <citation type="submission" date="2022-12" db="EMBL/GenBank/DDBJ databases">
        <authorList>
            <person name="Petersen C."/>
        </authorList>
    </citation>
    <scope>NUCLEOTIDE SEQUENCE</scope>
    <source>
        <strain evidence="2">IBT 16125</strain>
    </source>
</reference>
<name>A0AAD6BY69_9EURO</name>
<gene>
    <name evidence="2" type="ORF">N7458_012683</name>
</gene>
<dbReference type="EMBL" id="JAPVEA010000009">
    <property type="protein sequence ID" value="KAJ5433527.1"/>
    <property type="molecule type" value="Genomic_DNA"/>
</dbReference>
<reference evidence="2" key="2">
    <citation type="journal article" date="2023" name="IMA Fungus">
        <title>Comparative genomic study of the Penicillium genus elucidates a diverse pangenome and 15 lateral gene transfer events.</title>
        <authorList>
            <person name="Petersen C."/>
            <person name="Sorensen T."/>
            <person name="Nielsen M.R."/>
            <person name="Sondergaard T.E."/>
            <person name="Sorensen J.L."/>
            <person name="Fitzpatrick D.A."/>
            <person name="Frisvad J.C."/>
            <person name="Nielsen K.L."/>
        </authorList>
    </citation>
    <scope>NUCLEOTIDE SEQUENCE</scope>
    <source>
        <strain evidence="2">IBT 16125</strain>
    </source>
</reference>
<dbReference type="Proteomes" id="UP001213681">
    <property type="component" value="Unassembled WGS sequence"/>
</dbReference>
<proteinExistence type="predicted"/>
<dbReference type="RefSeq" id="XP_056760818.1">
    <property type="nucleotide sequence ID" value="XM_056916064.1"/>
</dbReference>
<dbReference type="GeneID" id="81606307"/>